<protein>
    <submittedName>
        <fullName evidence="3">Penicillin-binding protein activator</fullName>
    </submittedName>
</protein>
<name>A0ABT2ABU7_9BURK</name>
<dbReference type="RefSeq" id="WP_258847452.1">
    <property type="nucleotide sequence ID" value="NZ_JANUGX010000029.1"/>
</dbReference>
<proteinExistence type="predicted"/>
<dbReference type="InterPro" id="IPR007443">
    <property type="entry name" value="LpoA"/>
</dbReference>
<dbReference type="PROSITE" id="PS51257">
    <property type="entry name" value="PROKAR_LIPOPROTEIN"/>
    <property type="match status" value="1"/>
</dbReference>
<dbReference type="EMBL" id="JANUGX010000029">
    <property type="protein sequence ID" value="MCS0591684.1"/>
    <property type="molecule type" value="Genomic_DNA"/>
</dbReference>
<feature type="signal peptide" evidence="2">
    <location>
        <begin position="1"/>
        <end position="26"/>
    </location>
</feature>
<dbReference type="Proteomes" id="UP001205560">
    <property type="component" value="Unassembled WGS sequence"/>
</dbReference>
<sequence length="425" mass="44323">MLIKKLKALGAGLCMVLLAGCSTVSLDEPHGLCAPGSASASPRSGDYACPEPAPAPSYVPPAREVEPAPVQTAPILLPGQEPVANAGSAPAARGAGPVRVALLLPMNSATLGAAAEAVRAGFMASVERDGTGMTVDLVSTGDGTTDALTAYADAARSHDVIVGPLARPAVSALVAGGNITRPTVALNHPEPRGNLPRGMLVVGLSIEDEARQAAEWAAREHPQGRVLILTGNAPWAQRAASAFEARWNELGHTGQRFSVPSADGRVDQAAMADLKARLDVDPPELLFAALDVVELRQVRAQTGSAIPLYAGSAGNPGRASGVAMSELNGLRLVDVPWLVRPDHRAVMVYPRPLELEQPLTMNRLYALGIDAFLVARELALRPGGPFVIDGVTGRLEVDPNGPRLQRREAMAIYRDGNFDPVEAGP</sequence>
<evidence type="ECO:0000313" key="4">
    <source>
        <dbReference type="Proteomes" id="UP001205560"/>
    </source>
</evidence>
<dbReference type="SUPFAM" id="SSF53822">
    <property type="entry name" value="Periplasmic binding protein-like I"/>
    <property type="match status" value="1"/>
</dbReference>
<dbReference type="CDD" id="cd06339">
    <property type="entry name" value="PBP1_YraM_LppC_lipoprotein-like"/>
    <property type="match status" value="1"/>
</dbReference>
<dbReference type="Pfam" id="PF04348">
    <property type="entry name" value="LppC"/>
    <property type="match status" value="1"/>
</dbReference>
<reference evidence="3 4" key="1">
    <citation type="submission" date="2022-08" db="EMBL/GenBank/DDBJ databases">
        <title>Reclassification of Massilia species as members of the genera Telluria, Duganella, Pseudoduganella, Mokoshia gen. nov. and Zemynaea gen. nov. using orthogonal and non-orthogonal genome-based approaches.</title>
        <authorList>
            <person name="Bowman J.P."/>
        </authorList>
    </citation>
    <scope>NUCLEOTIDE SEQUENCE [LARGE SCALE GENOMIC DNA]</scope>
    <source>
        <strain evidence="3 4">LMG 28164</strain>
    </source>
</reference>
<organism evidence="3 4">
    <name type="scientific">Massilia norwichensis</name>
    <dbReference type="NCBI Taxonomy" id="1442366"/>
    <lineage>
        <taxon>Bacteria</taxon>
        <taxon>Pseudomonadati</taxon>
        <taxon>Pseudomonadota</taxon>
        <taxon>Betaproteobacteria</taxon>
        <taxon>Burkholderiales</taxon>
        <taxon>Oxalobacteraceae</taxon>
        <taxon>Telluria group</taxon>
        <taxon>Massilia</taxon>
    </lineage>
</organism>
<evidence type="ECO:0000256" key="2">
    <source>
        <dbReference type="SAM" id="SignalP"/>
    </source>
</evidence>
<keyword evidence="4" id="KW-1185">Reference proteome</keyword>
<dbReference type="Gene3D" id="3.40.50.2300">
    <property type="match status" value="2"/>
</dbReference>
<feature type="chain" id="PRO_5045527076" evidence="2">
    <location>
        <begin position="27"/>
        <end position="425"/>
    </location>
</feature>
<dbReference type="InterPro" id="IPR028082">
    <property type="entry name" value="Peripla_BP_I"/>
</dbReference>
<gene>
    <name evidence="3" type="ORF">NX782_21045</name>
</gene>
<keyword evidence="1" id="KW-0472">Membrane</keyword>
<dbReference type="PANTHER" id="PTHR38038:SF1">
    <property type="entry name" value="PENICILLIN-BINDING PROTEIN ACTIVATOR LPOA"/>
    <property type="match status" value="1"/>
</dbReference>
<comment type="caution">
    <text evidence="3">The sequence shown here is derived from an EMBL/GenBank/DDBJ whole genome shotgun (WGS) entry which is preliminary data.</text>
</comment>
<dbReference type="PANTHER" id="PTHR38038">
    <property type="entry name" value="PENICILLIN-BINDING PROTEIN ACTIVATOR LPOA"/>
    <property type="match status" value="1"/>
</dbReference>
<evidence type="ECO:0000256" key="1">
    <source>
        <dbReference type="ARBA" id="ARBA00023136"/>
    </source>
</evidence>
<keyword evidence="2" id="KW-0732">Signal</keyword>
<evidence type="ECO:0000313" key="3">
    <source>
        <dbReference type="EMBL" id="MCS0591684.1"/>
    </source>
</evidence>
<accession>A0ABT2ABU7</accession>